<dbReference type="PANTHER" id="PTHR30146:SF109">
    <property type="entry name" value="HTH-TYPE TRANSCRIPTIONAL REGULATOR GALS"/>
    <property type="match status" value="1"/>
</dbReference>
<dbReference type="EMBL" id="SOEF01000004">
    <property type="protein sequence ID" value="TDX46696.1"/>
    <property type="molecule type" value="Genomic_DNA"/>
</dbReference>
<dbReference type="Proteomes" id="UP000198945">
    <property type="component" value="Unassembled WGS sequence"/>
</dbReference>
<dbReference type="SMART" id="SM00354">
    <property type="entry name" value="HTH_LACI"/>
    <property type="match status" value="1"/>
</dbReference>
<evidence type="ECO:0000313" key="11">
    <source>
        <dbReference type="Proteomes" id="UP000247389"/>
    </source>
</evidence>
<evidence type="ECO:0000313" key="9">
    <source>
        <dbReference type="EMBL" id="TDX46696.1"/>
    </source>
</evidence>
<dbReference type="EMBL" id="FMYT01000003">
    <property type="protein sequence ID" value="SDC19634.1"/>
    <property type="molecule type" value="Genomic_DNA"/>
</dbReference>
<dbReference type="InterPro" id="IPR000843">
    <property type="entry name" value="HTH_LacI"/>
</dbReference>
<dbReference type="RefSeq" id="WP_073157361.1">
    <property type="nucleotide sequence ID" value="NZ_FMYT01000003.1"/>
</dbReference>
<dbReference type="Proteomes" id="UP000247389">
    <property type="component" value="Unassembled WGS sequence"/>
</dbReference>
<evidence type="ECO:0000256" key="2">
    <source>
        <dbReference type="ARBA" id="ARBA00023125"/>
    </source>
</evidence>
<dbReference type="Gene3D" id="3.40.50.2300">
    <property type="match status" value="2"/>
</dbReference>
<evidence type="ECO:0000259" key="4">
    <source>
        <dbReference type="PROSITE" id="PS50932"/>
    </source>
</evidence>
<sequence length="331" mass="37324">MSKNKVNIYDVAEKADVGIGTVSRVLNNSDKVKDNTRKKVLEVMKELNYRPNKLAQNLARQKANAVAVIVPSFIDHFFVEVLKGIQDALEEENIDLILYKIDLNENRMKKIMDIVHSRKVDGIAALTMDISDTENQELKDSGIPVVLADEFSADFHSIYLDDLKGAEMAVDYLVNHNHNKIAFINGDINSLHGQKRLAGVKKSFQKHNLKINTALIKDGDFYAEDGYQSMQEILELPRTEWPSAVFAASDNQAIGVLQAMEEKGLKAPDDIAVIGYDNIELAKYLKITTVWQPMYQLGHLAIEILLKAIKGELNEIYQKELELKLVKRETA</sequence>
<dbReference type="Pfam" id="PF13377">
    <property type="entry name" value="Peripla_BP_3"/>
    <property type="match status" value="1"/>
</dbReference>
<evidence type="ECO:0000313" key="8">
    <source>
        <dbReference type="EMBL" id="TDS31592.1"/>
    </source>
</evidence>
<dbReference type="SUPFAM" id="SSF53822">
    <property type="entry name" value="Periplasmic binding protein-like I"/>
    <property type="match status" value="1"/>
</dbReference>
<evidence type="ECO:0000313" key="14">
    <source>
        <dbReference type="Proteomes" id="UP000324896"/>
    </source>
</evidence>
<evidence type="ECO:0000313" key="6">
    <source>
        <dbReference type="EMBL" id="SDC19634.1"/>
    </source>
</evidence>
<proteinExistence type="predicted"/>
<dbReference type="SUPFAM" id="SSF47413">
    <property type="entry name" value="lambda repressor-like DNA-binding domains"/>
    <property type="match status" value="1"/>
</dbReference>
<dbReference type="Pfam" id="PF00356">
    <property type="entry name" value="LacI"/>
    <property type="match status" value="1"/>
</dbReference>
<protein>
    <submittedName>
        <fullName evidence="5">LacI family transcriptional regulator</fullName>
    </submittedName>
    <submittedName>
        <fullName evidence="6">Transcriptional regulator, LacI family</fullName>
    </submittedName>
</protein>
<reference evidence="9 12" key="4">
    <citation type="submission" date="2019-03" db="EMBL/GenBank/DDBJ databases">
        <title>Subsurface microbial communities from deep shales in Ohio and West Virginia, USA.</title>
        <authorList>
            <person name="Wrighton K."/>
        </authorList>
    </citation>
    <scope>NUCLEOTIDE SEQUENCE [LARGE SCALE GENOMIC DNA]</scope>
    <source>
        <strain evidence="9 12">DSMZ 11287</strain>
        <strain evidence="5 11">MSL28</strain>
    </source>
</reference>
<feature type="domain" description="HTH lacI-type" evidence="4">
    <location>
        <begin position="6"/>
        <end position="60"/>
    </location>
</feature>
<evidence type="ECO:0000256" key="3">
    <source>
        <dbReference type="ARBA" id="ARBA00023163"/>
    </source>
</evidence>
<reference evidence="7 10" key="1">
    <citation type="submission" date="2016-10" db="EMBL/GenBank/DDBJ databases">
        <authorList>
            <person name="de Groot N.N."/>
        </authorList>
    </citation>
    <scope>NUCLEOTIDE SEQUENCE [LARGE SCALE GENOMIC DNA]</scope>
    <source>
        <strain evidence="7 10">WG7</strain>
    </source>
</reference>
<reference evidence="6 14" key="2">
    <citation type="submission" date="2016-10" db="EMBL/GenBank/DDBJ databases">
        <authorList>
            <person name="Varghese N."/>
            <person name="Submissions S."/>
        </authorList>
    </citation>
    <scope>NUCLEOTIDE SEQUENCE [LARGE SCALE GENOMIC DNA]</scope>
    <source>
        <strain evidence="6 14">WG10</strain>
    </source>
</reference>
<dbReference type="Proteomes" id="UP000295472">
    <property type="component" value="Unassembled WGS sequence"/>
</dbReference>
<dbReference type="GeneID" id="57011928"/>
<evidence type="ECO:0000313" key="7">
    <source>
        <dbReference type="EMBL" id="SDI31418.1"/>
    </source>
</evidence>
<dbReference type="EMBL" id="QICM01000049">
    <property type="protein sequence ID" value="PXV61047.1"/>
    <property type="molecule type" value="Genomic_DNA"/>
</dbReference>
<evidence type="ECO:0000313" key="12">
    <source>
        <dbReference type="Proteomes" id="UP000295472"/>
    </source>
</evidence>
<dbReference type="InterPro" id="IPR010982">
    <property type="entry name" value="Lambda_DNA-bd_dom_sf"/>
</dbReference>
<dbReference type="PROSITE" id="PS00356">
    <property type="entry name" value="HTH_LACI_1"/>
    <property type="match status" value="1"/>
</dbReference>
<gene>
    <name evidence="8" type="ORF">BY453_11166</name>
    <name evidence="9" type="ORF">C7954_10466</name>
    <name evidence="5" type="ORF">C8C78_1493</name>
    <name evidence="6" type="ORF">SAMN04488597_10365</name>
    <name evidence="7" type="ORF">SAMN04515654_104111</name>
</gene>
<dbReference type="OrthoDB" id="9784962at2"/>
<dbReference type="EMBL" id="FNEH01000004">
    <property type="protein sequence ID" value="SDI31418.1"/>
    <property type="molecule type" value="Genomic_DNA"/>
</dbReference>
<dbReference type="Gene3D" id="1.10.260.40">
    <property type="entry name" value="lambda repressor-like DNA-binding domains"/>
    <property type="match status" value="1"/>
</dbReference>
<dbReference type="GO" id="GO:0003700">
    <property type="term" value="F:DNA-binding transcription factor activity"/>
    <property type="evidence" value="ECO:0007669"/>
    <property type="project" value="TreeGrafter"/>
</dbReference>
<dbReference type="STRING" id="54121.SAMN04515653_103112"/>
<evidence type="ECO:0000313" key="5">
    <source>
        <dbReference type="EMBL" id="PXV61047.1"/>
    </source>
</evidence>
<dbReference type="Proteomes" id="UP000295758">
    <property type="component" value="Unassembled WGS sequence"/>
</dbReference>
<dbReference type="InterPro" id="IPR028082">
    <property type="entry name" value="Peripla_BP_I"/>
</dbReference>
<accession>A0A1G6JLP1</accession>
<dbReference type="Proteomes" id="UP000324896">
    <property type="component" value="Unassembled WGS sequence"/>
</dbReference>
<dbReference type="EMBL" id="SOAA01000011">
    <property type="protein sequence ID" value="TDS31592.1"/>
    <property type="molecule type" value="Genomic_DNA"/>
</dbReference>
<reference evidence="8 13" key="3">
    <citation type="submission" date="2019-03" db="EMBL/GenBank/DDBJ databases">
        <title>Deep subsurface shale carbon reservoir microbial communities from Ohio and West Virginia, USA.</title>
        <authorList>
            <person name="Wrighton K."/>
        </authorList>
    </citation>
    <scope>NUCLEOTIDE SEQUENCE [LARGE SCALE GENOMIC DNA]</scope>
    <source>
        <strain evidence="8 13">UTICA-S4D12</strain>
    </source>
</reference>
<evidence type="ECO:0000313" key="10">
    <source>
        <dbReference type="Proteomes" id="UP000198945"/>
    </source>
</evidence>
<name>A0A1G6JLP1_9FIRM</name>
<dbReference type="AlphaFoldDB" id="A0A1G6JLP1"/>
<keyword evidence="2" id="KW-0238">DNA-binding</keyword>
<dbReference type="PANTHER" id="PTHR30146">
    <property type="entry name" value="LACI-RELATED TRANSCRIPTIONAL REPRESSOR"/>
    <property type="match status" value="1"/>
</dbReference>
<keyword evidence="1" id="KW-0805">Transcription regulation</keyword>
<dbReference type="CDD" id="cd01392">
    <property type="entry name" value="HTH_LacI"/>
    <property type="match status" value="1"/>
</dbReference>
<dbReference type="CDD" id="cd06267">
    <property type="entry name" value="PBP1_LacI_sugar_binding-like"/>
    <property type="match status" value="1"/>
</dbReference>
<evidence type="ECO:0000256" key="1">
    <source>
        <dbReference type="ARBA" id="ARBA00023015"/>
    </source>
</evidence>
<dbReference type="PROSITE" id="PS50932">
    <property type="entry name" value="HTH_LACI_2"/>
    <property type="match status" value="1"/>
</dbReference>
<organism evidence="6 14">
    <name type="scientific">Halanaerobium congolense</name>
    <dbReference type="NCBI Taxonomy" id="54121"/>
    <lineage>
        <taxon>Bacteria</taxon>
        <taxon>Bacillati</taxon>
        <taxon>Bacillota</taxon>
        <taxon>Clostridia</taxon>
        <taxon>Halanaerobiales</taxon>
        <taxon>Halanaerobiaceae</taxon>
        <taxon>Halanaerobium</taxon>
    </lineage>
</organism>
<dbReference type="InterPro" id="IPR046335">
    <property type="entry name" value="LacI/GalR-like_sensor"/>
</dbReference>
<evidence type="ECO:0000313" key="13">
    <source>
        <dbReference type="Proteomes" id="UP000295758"/>
    </source>
</evidence>
<keyword evidence="3" id="KW-0804">Transcription</keyword>
<dbReference type="GO" id="GO:0000976">
    <property type="term" value="F:transcription cis-regulatory region binding"/>
    <property type="evidence" value="ECO:0007669"/>
    <property type="project" value="TreeGrafter"/>
</dbReference>